<gene>
    <name evidence="2" type="ORF">Acr_26g0001450</name>
</gene>
<keyword evidence="1" id="KW-1133">Transmembrane helix</keyword>
<evidence type="ECO:0000256" key="1">
    <source>
        <dbReference type="SAM" id="Phobius"/>
    </source>
</evidence>
<feature type="transmembrane region" description="Helical" evidence="1">
    <location>
        <begin position="150"/>
        <end position="167"/>
    </location>
</feature>
<keyword evidence="1" id="KW-0472">Membrane</keyword>
<dbReference type="EMBL" id="BJWL01000026">
    <property type="protein sequence ID" value="GFZ16875.1"/>
    <property type="molecule type" value="Genomic_DNA"/>
</dbReference>
<keyword evidence="3" id="KW-1185">Reference proteome</keyword>
<dbReference type="Proteomes" id="UP000585474">
    <property type="component" value="Unassembled WGS sequence"/>
</dbReference>
<feature type="transmembrane region" description="Helical" evidence="1">
    <location>
        <begin position="100"/>
        <end position="120"/>
    </location>
</feature>
<comment type="caution">
    <text evidence="2">The sequence shown here is derived from an EMBL/GenBank/DDBJ whole genome shotgun (WGS) entry which is preliminary data.</text>
</comment>
<accession>A0A7J0H1I5</accession>
<proteinExistence type="predicted"/>
<dbReference type="AlphaFoldDB" id="A0A7J0H1I5"/>
<reference evidence="2 3" key="1">
    <citation type="submission" date="2019-07" db="EMBL/GenBank/DDBJ databases">
        <title>De Novo Assembly of kiwifruit Actinidia rufa.</title>
        <authorList>
            <person name="Sugita-Konishi S."/>
            <person name="Sato K."/>
            <person name="Mori E."/>
            <person name="Abe Y."/>
            <person name="Kisaki G."/>
            <person name="Hamano K."/>
            <person name="Suezawa K."/>
            <person name="Otani M."/>
            <person name="Fukuda T."/>
            <person name="Manabe T."/>
            <person name="Gomi K."/>
            <person name="Tabuchi M."/>
            <person name="Akimitsu K."/>
            <person name="Kataoka I."/>
        </authorList>
    </citation>
    <scope>NUCLEOTIDE SEQUENCE [LARGE SCALE GENOMIC DNA]</scope>
    <source>
        <strain evidence="3">cv. Fuchu</strain>
    </source>
</reference>
<protein>
    <submittedName>
        <fullName evidence="2">Uncharacterized protein</fullName>
    </submittedName>
</protein>
<evidence type="ECO:0000313" key="3">
    <source>
        <dbReference type="Proteomes" id="UP000585474"/>
    </source>
</evidence>
<evidence type="ECO:0000313" key="2">
    <source>
        <dbReference type="EMBL" id="GFZ16875.1"/>
    </source>
</evidence>
<feature type="transmembrane region" description="Helical" evidence="1">
    <location>
        <begin position="38"/>
        <end position="62"/>
    </location>
</feature>
<organism evidence="2 3">
    <name type="scientific">Actinidia rufa</name>
    <dbReference type="NCBI Taxonomy" id="165716"/>
    <lineage>
        <taxon>Eukaryota</taxon>
        <taxon>Viridiplantae</taxon>
        <taxon>Streptophyta</taxon>
        <taxon>Embryophyta</taxon>
        <taxon>Tracheophyta</taxon>
        <taxon>Spermatophyta</taxon>
        <taxon>Magnoliopsida</taxon>
        <taxon>eudicotyledons</taxon>
        <taxon>Gunneridae</taxon>
        <taxon>Pentapetalae</taxon>
        <taxon>asterids</taxon>
        <taxon>Ericales</taxon>
        <taxon>Actinidiaceae</taxon>
        <taxon>Actinidia</taxon>
    </lineage>
</organism>
<sequence>MADSPHEIVRLFLNSLSFYCCIGGSTNVINDLMSITRLMFVVMFVASMAMGAVQIHFTWELYMFYGRMPYRSIGCFRKTMVEVITVGAPLVLRHVVPDDVMCLVSLVGLTVYLLSLGHILHVAADINYWDLLLGIVMQILVYLTGHSLHVCSAVLVSCGIVIFYRYLSYKAPITSDDVKKDLGDCPKMADGSLVGA</sequence>
<keyword evidence="1" id="KW-0812">Transmembrane</keyword>
<name>A0A7J0H1I5_9ERIC</name>